<comment type="similarity">
    <text evidence="1">Belongs to the PPR family. PCMP-H subfamily.</text>
</comment>
<dbReference type="FunFam" id="1.25.40.10:FF:000348">
    <property type="entry name" value="Pentatricopeptide repeat-containing protein chloroplastic"/>
    <property type="match status" value="1"/>
</dbReference>
<proteinExistence type="inferred from homology"/>
<dbReference type="Proteomes" id="UP000233551">
    <property type="component" value="Unassembled WGS sequence"/>
</dbReference>
<dbReference type="Pfam" id="PF20430">
    <property type="entry name" value="Eplus_motif"/>
    <property type="match status" value="1"/>
</dbReference>
<reference evidence="7" key="1">
    <citation type="journal article" date="2017" name="Plant J.">
        <title>The pomegranate (Punica granatum L.) genome and the genomics of punicalagin biosynthesis.</title>
        <authorList>
            <person name="Qin G."/>
            <person name="Xu C."/>
            <person name="Ming R."/>
            <person name="Tang H."/>
            <person name="Guyot R."/>
            <person name="Kramer E.M."/>
            <person name="Hu Y."/>
            <person name="Yi X."/>
            <person name="Qi Y."/>
            <person name="Xu X."/>
            <person name="Gao Z."/>
            <person name="Pan H."/>
            <person name="Jian J."/>
            <person name="Tian Y."/>
            <person name="Yue Z."/>
            <person name="Xu Y."/>
        </authorList>
    </citation>
    <scope>NUCLEOTIDE SEQUENCE [LARGE SCALE GENOMIC DNA]</scope>
    <source>
        <strain evidence="7">cv. Dabenzi</strain>
    </source>
</reference>
<dbReference type="InterPro" id="IPR011990">
    <property type="entry name" value="TPR-like_helical_dom_sf"/>
</dbReference>
<evidence type="ECO:0000256" key="2">
    <source>
        <dbReference type="ARBA" id="ARBA00022737"/>
    </source>
</evidence>
<dbReference type="Pfam" id="PF01535">
    <property type="entry name" value="PPR"/>
    <property type="match status" value="3"/>
</dbReference>
<name>A0A218XWC1_PUNGR</name>
<feature type="repeat" description="PPR" evidence="3">
    <location>
        <begin position="221"/>
        <end position="251"/>
    </location>
</feature>
<evidence type="ECO:0000313" key="6">
    <source>
        <dbReference type="EMBL" id="PKI51068.1"/>
    </source>
</evidence>
<feature type="domain" description="DYW" evidence="4">
    <location>
        <begin position="572"/>
        <end position="664"/>
    </location>
</feature>
<sequence>MTAPTVRGWSPLRCRGFHAPPASSLKFIPKQRFRHLPEQRSPAPALWSLPLSDLESYFVSLLNASATLPRLRQLHGLIYRSGLHQSCFVLTKLIRSLTALDVPVESYPKLIFRQAKWRNPFLYTALIRGYSLRGNLADCVDLYGSMRRDGISPVTFTFTAIFKACGENLDLRLGEQMHCQMALFGGFGSDLYVGNTLIDMYVKCGVLGSARKMFDLMPERDLISWTTLIVAYSKSQDMASARRLFDCMPEKDAIAWTAMVTGFVQNSKPGEALKLFDRMQTARVSLDEYTLAGVISACAQLGASKYAKWVSEIAEENMLSPTSNVVVGSALIDMYAKCGQVDDAYKVFEAMKERNVYSYSSMIVGFAINGQPKAAISLFHEMLKSTDIRPNDVTFIGVLTACSHGGMVDQGRQIFASMEKTYGILPNADHYACMVDLLGRAGKLTEALELIRKMPVEPHGGVWGALLGACKVHTDPDIAEIAAAQLFIFEPDAVGNYILLSNIYASSGRWDDVLRVRKLMRGKKLRKNPGCSWFEAKKGEIHEFFAGDTKHPRSDEIKQVLDELVGRLEASGYEPILNSVAYDVSDKDKRRILLGHSEKLALAFGILSSTSGSTIRIVKNLRICEDCHSFMCGASQVTGRDIVIRDNMRFHHFRDGACSCRNFW</sequence>
<evidence type="ECO:0000313" key="5">
    <source>
        <dbReference type="EMBL" id="OWM88811.1"/>
    </source>
</evidence>
<evidence type="ECO:0000313" key="8">
    <source>
        <dbReference type="Proteomes" id="UP000233551"/>
    </source>
</evidence>
<accession>A0A218XWC1</accession>
<dbReference type="Proteomes" id="UP000197138">
    <property type="component" value="Unassembled WGS sequence"/>
</dbReference>
<feature type="repeat" description="PPR" evidence="3">
    <location>
        <begin position="252"/>
        <end position="286"/>
    </location>
</feature>
<dbReference type="InterPro" id="IPR002885">
    <property type="entry name" value="PPR_rpt"/>
</dbReference>
<dbReference type="OrthoDB" id="185373at2759"/>
<dbReference type="Pfam" id="PF14432">
    <property type="entry name" value="DYW_deaminase"/>
    <property type="match status" value="1"/>
</dbReference>
<keyword evidence="8" id="KW-1185">Reference proteome</keyword>
<feature type="repeat" description="PPR" evidence="3">
    <location>
        <begin position="119"/>
        <end position="153"/>
    </location>
</feature>
<comment type="caution">
    <text evidence="5">The sequence shown here is derived from an EMBL/GenBank/DDBJ whole genome shotgun (WGS) entry which is preliminary data.</text>
</comment>
<protein>
    <recommendedName>
        <fullName evidence="4">DYW domain-containing protein</fullName>
    </recommendedName>
</protein>
<dbReference type="InterPro" id="IPR046960">
    <property type="entry name" value="PPR_At4g14850-like_plant"/>
</dbReference>
<dbReference type="GO" id="GO:0003723">
    <property type="term" value="F:RNA binding"/>
    <property type="evidence" value="ECO:0007669"/>
    <property type="project" value="InterPro"/>
</dbReference>
<gene>
    <name evidence="5" type="ORF">CDL15_Pgr020765</name>
    <name evidence="6" type="ORF">CRG98_028540</name>
</gene>
<dbReference type="Pfam" id="PF13041">
    <property type="entry name" value="PPR_2"/>
    <property type="match status" value="3"/>
</dbReference>
<dbReference type="InterPro" id="IPR046849">
    <property type="entry name" value="E2_motif"/>
</dbReference>
<dbReference type="GeneID" id="116211677"/>
<evidence type="ECO:0000313" key="7">
    <source>
        <dbReference type="Proteomes" id="UP000197138"/>
    </source>
</evidence>
<dbReference type="Gene3D" id="1.25.40.10">
    <property type="entry name" value="Tetratricopeptide repeat domain"/>
    <property type="match status" value="4"/>
</dbReference>
<dbReference type="PROSITE" id="PS51375">
    <property type="entry name" value="PPR"/>
    <property type="match status" value="4"/>
</dbReference>
<dbReference type="Pfam" id="PF20431">
    <property type="entry name" value="E_motif"/>
    <property type="match status" value="1"/>
</dbReference>
<dbReference type="GO" id="GO:0008270">
    <property type="term" value="F:zinc ion binding"/>
    <property type="evidence" value="ECO:0007669"/>
    <property type="project" value="InterPro"/>
</dbReference>
<dbReference type="InterPro" id="IPR032867">
    <property type="entry name" value="DYW_dom"/>
</dbReference>
<reference evidence="5" key="2">
    <citation type="submission" date="2017-06" db="EMBL/GenBank/DDBJ databases">
        <title>The pomegranate genome and the genomics of punicalagin biosynthesis.</title>
        <authorList>
            <person name="Xu C."/>
        </authorList>
    </citation>
    <scope>NUCLEOTIDE SEQUENCE [LARGE SCALE GENOMIC DNA]</scope>
    <source>
        <tissue evidence="5">Fresh leaf</tissue>
    </source>
</reference>
<dbReference type="STRING" id="22663.A0A218XWC1"/>
<organism evidence="5 7">
    <name type="scientific">Punica granatum</name>
    <name type="common">Pomegranate</name>
    <dbReference type="NCBI Taxonomy" id="22663"/>
    <lineage>
        <taxon>Eukaryota</taxon>
        <taxon>Viridiplantae</taxon>
        <taxon>Streptophyta</taxon>
        <taxon>Embryophyta</taxon>
        <taxon>Tracheophyta</taxon>
        <taxon>Spermatophyta</taxon>
        <taxon>Magnoliopsida</taxon>
        <taxon>eudicotyledons</taxon>
        <taxon>Gunneridae</taxon>
        <taxon>Pentapetalae</taxon>
        <taxon>rosids</taxon>
        <taxon>malvids</taxon>
        <taxon>Myrtales</taxon>
        <taxon>Lythraceae</taxon>
        <taxon>Punica</taxon>
    </lineage>
</organism>
<evidence type="ECO:0000256" key="1">
    <source>
        <dbReference type="ARBA" id="ARBA00006643"/>
    </source>
</evidence>
<dbReference type="EMBL" id="MTKT01000785">
    <property type="protein sequence ID" value="OWM88811.1"/>
    <property type="molecule type" value="Genomic_DNA"/>
</dbReference>
<reference evidence="6 8" key="3">
    <citation type="submission" date="2017-11" db="EMBL/GenBank/DDBJ databases">
        <title>De-novo sequencing of pomegranate (Punica granatum L.) genome.</title>
        <authorList>
            <person name="Akparov Z."/>
            <person name="Amiraslanov A."/>
            <person name="Hajiyeva S."/>
            <person name="Abbasov M."/>
            <person name="Kaur K."/>
            <person name="Hamwieh A."/>
            <person name="Solovyev V."/>
            <person name="Salamov A."/>
            <person name="Braich B."/>
            <person name="Kosarev P."/>
            <person name="Mahmoud A."/>
            <person name="Hajiyev E."/>
            <person name="Babayeva S."/>
            <person name="Izzatullayeva V."/>
            <person name="Mammadov A."/>
            <person name="Mammadov A."/>
            <person name="Sharifova S."/>
            <person name="Ojaghi J."/>
            <person name="Eynullazada K."/>
            <person name="Bayramov B."/>
            <person name="Abdulazimova A."/>
            <person name="Shahmuradov I."/>
        </authorList>
    </citation>
    <scope>NUCLEOTIDE SEQUENCE [LARGE SCALE GENOMIC DNA]</scope>
    <source>
        <strain evidence="6">AG2017</strain>
        <strain evidence="8">cv. AG2017</strain>
        <tissue evidence="6">Leaf</tissue>
    </source>
</reference>
<evidence type="ECO:0000259" key="4">
    <source>
        <dbReference type="Pfam" id="PF14432"/>
    </source>
</evidence>
<dbReference type="FunFam" id="1.25.40.10:FF:000325">
    <property type="entry name" value="Pentatricopeptide repeat-containing protein At4g14820"/>
    <property type="match status" value="1"/>
</dbReference>
<feature type="repeat" description="PPR" evidence="3">
    <location>
        <begin position="324"/>
        <end position="358"/>
    </location>
</feature>
<dbReference type="NCBIfam" id="TIGR00756">
    <property type="entry name" value="PPR"/>
    <property type="match status" value="5"/>
</dbReference>
<dbReference type="AlphaFoldDB" id="A0A218XWC1"/>
<dbReference type="EMBL" id="PGOL01002050">
    <property type="protein sequence ID" value="PKI51068.1"/>
    <property type="molecule type" value="Genomic_DNA"/>
</dbReference>
<keyword evidence="2" id="KW-0677">Repeat</keyword>
<dbReference type="GO" id="GO:0009451">
    <property type="term" value="P:RNA modification"/>
    <property type="evidence" value="ECO:0007669"/>
    <property type="project" value="InterPro"/>
</dbReference>
<dbReference type="PANTHER" id="PTHR47926">
    <property type="entry name" value="PENTATRICOPEPTIDE REPEAT-CONTAINING PROTEIN"/>
    <property type="match status" value="1"/>
</dbReference>
<dbReference type="PANTHER" id="PTHR47926:SF523">
    <property type="entry name" value="DYW DOMAIN-CONTAINING PROTEIN"/>
    <property type="match status" value="1"/>
</dbReference>
<dbReference type="InterPro" id="IPR046848">
    <property type="entry name" value="E_motif"/>
</dbReference>
<evidence type="ECO:0000256" key="3">
    <source>
        <dbReference type="PROSITE-ProRule" id="PRU00708"/>
    </source>
</evidence>